<dbReference type="Ensembl" id="ENSACAT00000038424.1">
    <property type="protein sequence ID" value="ENSACAP00000027818.1"/>
    <property type="gene ID" value="ENSACAG00000013406.4"/>
</dbReference>
<organism evidence="3 4">
    <name type="scientific">Anolis carolinensis</name>
    <name type="common">Green anole</name>
    <name type="synonym">American chameleon</name>
    <dbReference type="NCBI Taxonomy" id="28377"/>
    <lineage>
        <taxon>Eukaryota</taxon>
        <taxon>Metazoa</taxon>
        <taxon>Chordata</taxon>
        <taxon>Craniata</taxon>
        <taxon>Vertebrata</taxon>
        <taxon>Euteleostomi</taxon>
        <taxon>Lepidosauria</taxon>
        <taxon>Squamata</taxon>
        <taxon>Bifurcata</taxon>
        <taxon>Unidentata</taxon>
        <taxon>Episquamata</taxon>
        <taxon>Toxicofera</taxon>
        <taxon>Iguania</taxon>
        <taxon>Dactyloidae</taxon>
        <taxon>Anolis</taxon>
    </lineage>
</organism>
<protein>
    <submittedName>
        <fullName evidence="3">Uncharacterized protein</fullName>
    </submittedName>
</protein>
<evidence type="ECO:0000313" key="4">
    <source>
        <dbReference type="Proteomes" id="UP000001646"/>
    </source>
</evidence>
<dbReference type="InterPro" id="IPR010255">
    <property type="entry name" value="Haem_peroxidase_sf"/>
</dbReference>
<dbReference type="InterPro" id="IPR019791">
    <property type="entry name" value="Haem_peroxidase_animal"/>
</dbReference>
<keyword evidence="4" id="KW-1185">Reference proteome</keyword>
<dbReference type="InterPro" id="IPR037120">
    <property type="entry name" value="Haem_peroxidase_sf_animal"/>
</dbReference>
<dbReference type="Pfam" id="PF03098">
    <property type="entry name" value="An_peroxidase"/>
    <property type="match status" value="1"/>
</dbReference>
<dbReference type="InParanoid" id="A0A803SXX8"/>
<dbReference type="GO" id="GO:0004601">
    <property type="term" value="F:peroxidase activity"/>
    <property type="evidence" value="ECO:0000318"/>
    <property type="project" value="GO_Central"/>
</dbReference>
<dbReference type="AlphaFoldDB" id="A0A803SXX8"/>
<keyword evidence="1" id="KW-0349">Heme</keyword>
<dbReference type="Proteomes" id="UP000001646">
    <property type="component" value="Unplaced"/>
</dbReference>
<dbReference type="GO" id="GO:0006979">
    <property type="term" value="P:response to oxidative stress"/>
    <property type="evidence" value="ECO:0007669"/>
    <property type="project" value="InterPro"/>
</dbReference>
<keyword evidence="1" id="KW-0408">Iron</keyword>
<dbReference type="Bgee" id="ENSACAG00000013406">
    <property type="expression patterns" value="Expressed in liver"/>
</dbReference>
<evidence type="ECO:0000313" key="3">
    <source>
        <dbReference type="Ensembl" id="ENSACAP00000027818.1"/>
    </source>
</evidence>
<dbReference type="GeneTree" id="ENSGT00940000160488"/>
<dbReference type="GO" id="GO:0020037">
    <property type="term" value="F:heme binding"/>
    <property type="evidence" value="ECO:0007669"/>
    <property type="project" value="InterPro"/>
</dbReference>
<sequence>MVISSGHARDDSSQNLSVSRHVKVAQHDQRMLTIEPPWRTKTSLEFFLDISRFSSSSMVKFLQPWNSRDFQVLHVDSMVSPQAVCSILGVNRRPLFSFLGFLAMMFLPAQVRSVSNEIVATSNEDITEDQERSLAFMHWGQWVDHDMDLAPMTQTSIDNKQVECDTSCNYAPPSPASACPFIWTAPACNPTTYVREQLNAITSYLDASMVYGSEEALARSLRNHSNDLGLMALNQDFTDHGLGLLPFENKTKSLCLYTNKTANIPCFQGGDKRATENLGLTAMHTMFVREHNRLATELKRMNPHWGGEKLYQEARKIVDAENQVITFRDYLPLVLGNEFYKQLPLYTGYNESVDPTVANVFSLAFRFGHGSIPPLVPRLDENFKPLAPFFSAPLHLTFCASWRIPMEGGIDPLVRGILADHSKLMKQNQMMVEELQERLFEQTEHIGLDLASLNLQRGRDHGLPGRHSPPSPSPSIPISSITITILTFITISYTQIYY</sequence>
<reference evidence="3" key="3">
    <citation type="submission" date="2025-09" db="UniProtKB">
        <authorList>
            <consortium name="Ensembl"/>
        </authorList>
    </citation>
    <scope>IDENTIFICATION</scope>
</reference>
<dbReference type="PROSITE" id="PS50292">
    <property type="entry name" value="PEROXIDASE_3"/>
    <property type="match status" value="1"/>
</dbReference>
<proteinExistence type="predicted"/>
<dbReference type="GO" id="GO:0046872">
    <property type="term" value="F:metal ion binding"/>
    <property type="evidence" value="ECO:0007669"/>
    <property type="project" value="UniProtKB-KW"/>
</dbReference>
<reference evidence="3" key="2">
    <citation type="submission" date="2025-08" db="UniProtKB">
        <authorList>
            <consortium name="Ensembl"/>
        </authorList>
    </citation>
    <scope>IDENTIFICATION</scope>
</reference>
<dbReference type="GO" id="GO:0042742">
    <property type="term" value="P:defense response to bacterium"/>
    <property type="evidence" value="ECO:0000318"/>
    <property type="project" value="GO_Central"/>
</dbReference>
<keyword evidence="1" id="KW-0479">Metal-binding</keyword>
<feature type="binding site" description="axial binding residue" evidence="1">
    <location>
        <position position="369"/>
    </location>
    <ligand>
        <name>heme b</name>
        <dbReference type="ChEBI" id="CHEBI:60344"/>
    </ligand>
    <ligandPart>
        <name>Fe</name>
        <dbReference type="ChEBI" id="CHEBI:18248"/>
    </ligandPart>
</feature>
<dbReference type="GO" id="GO:0005615">
    <property type="term" value="C:extracellular space"/>
    <property type="evidence" value="ECO:0000318"/>
    <property type="project" value="GO_Central"/>
</dbReference>
<reference evidence="3" key="1">
    <citation type="submission" date="2009-12" db="EMBL/GenBank/DDBJ databases">
        <title>The Genome Sequence of Anolis carolinensis (Green Anole Lizard).</title>
        <authorList>
            <consortium name="The Genome Sequencing Platform"/>
            <person name="Di Palma F."/>
            <person name="Alfoldi J."/>
            <person name="Heiman D."/>
            <person name="Young S."/>
            <person name="Grabherr M."/>
            <person name="Johnson J."/>
            <person name="Lander E.S."/>
            <person name="Lindblad-Toh K."/>
        </authorList>
    </citation>
    <scope>NUCLEOTIDE SEQUENCE [LARGE SCALE GENOMIC DNA]</scope>
    <source>
        <strain evidence="3">JBL SC #1</strain>
    </source>
</reference>
<dbReference type="PANTHER" id="PTHR11475:SF135">
    <property type="entry name" value="EOSINOPHIL PEROXIDASE"/>
    <property type="match status" value="1"/>
</dbReference>
<dbReference type="PANTHER" id="PTHR11475">
    <property type="entry name" value="OXIDASE/PEROXIDASE"/>
    <property type="match status" value="1"/>
</dbReference>
<dbReference type="SUPFAM" id="SSF48113">
    <property type="entry name" value="Heme-dependent peroxidases"/>
    <property type="match status" value="1"/>
</dbReference>
<accession>A0A803SXX8</accession>
<dbReference type="PRINTS" id="PR00457">
    <property type="entry name" value="ANPEROXIDASE"/>
</dbReference>
<evidence type="ECO:0000256" key="2">
    <source>
        <dbReference type="SAM" id="MobiDB-lite"/>
    </source>
</evidence>
<dbReference type="Gene3D" id="1.10.640.10">
    <property type="entry name" value="Haem peroxidase domain superfamily, animal type"/>
    <property type="match status" value="1"/>
</dbReference>
<evidence type="ECO:0000256" key="1">
    <source>
        <dbReference type="PIRSR" id="PIRSR619791-2"/>
    </source>
</evidence>
<feature type="region of interest" description="Disordered" evidence="2">
    <location>
        <begin position="1"/>
        <end position="20"/>
    </location>
</feature>
<name>A0A803SXX8_ANOCA</name>